<name>A0AA86GP67_9SPHN</name>
<dbReference type="RefSeq" id="WP_067184202.1">
    <property type="nucleotide sequence ID" value="NZ_CP012199.1"/>
</dbReference>
<dbReference type="Proteomes" id="UP000058599">
    <property type="component" value="Chromosome"/>
</dbReference>
<proteinExistence type="predicted"/>
<keyword evidence="2" id="KW-1185">Reference proteome</keyword>
<protein>
    <submittedName>
        <fullName evidence="1">Uncharacterized protein</fullName>
    </submittedName>
</protein>
<evidence type="ECO:0000313" key="1">
    <source>
        <dbReference type="EMBL" id="AMG74912.1"/>
    </source>
</evidence>
<dbReference type="KEGG" id="sgi:SGRAN_2554"/>
<sequence length="109" mass="13164">MGRWAADGSRIATNLFEAAAWHYAVKPVCRCGHSTAFNPHGLWWRFERRGWDVRFDKALGRFWCIRCKWRTGRRVRPVKFELVQQSVDDIELEYPPDHEWKRAVRRFRC</sequence>
<evidence type="ECO:0000313" key="2">
    <source>
        <dbReference type="Proteomes" id="UP000058599"/>
    </source>
</evidence>
<organism evidence="1 2">
    <name type="scientific">Sphingopyxis granuli</name>
    <dbReference type="NCBI Taxonomy" id="267128"/>
    <lineage>
        <taxon>Bacteria</taxon>
        <taxon>Pseudomonadati</taxon>
        <taxon>Pseudomonadota</taxon>
        <taxon>Alphaproteobacteria</taxon>
        <taxon>Sphingomonadales</taxon>
        <taxon>Sphingomonadaceae</taxon>
        <taxon>Sphingopyxis</taxon>
    </lineage>
</organism>
<reference evidence="1 2" key="1">
    <citation type="journal article" date="2016" name="BMC Genomics">
        <title>Genomic analysis of the nitrate-respiring Sphingopyxis granuli (formerly Sphingomonas macrogoltabida) strain TFA.</title>
        <authorList>
            <person name="Garcia-Romero I."/>
            <person name="Perez-Pulido A.J."/>
            <person name="Gonzalez-Flores Y.E."/>
            <person name="Reyes-Ramirez F."/>
            <person name="Santero E."/>
            <person name="Floriano B."/>
        </authorList>
    </citation>
    <scope>NUCLEOTIDE SEQUENCE [LARGE SCALE GENOMIC DNA]</scope>
    <source>
        <strain evidence="1 2">TFA</strain>
    </source>
</reference>
<accession>A0AA86GP67</accession>
<dbReference type="EMBL" id="CP012199">
    <property type="protein sequence ID" value="AMG74912.1"/>
    <property type="molecule type" value="Genomic_DNA"/>
</dbReference>
<gene>
    <name evidence="1" type="ORF">SGRAN_2554</name>
</gene>
<dbReference type="AlphaFoldDB" id="A0AA86GP67"/>